<keyword evidence="2" id="KW-1185">Reference proteome</keyword>
<name>A0AAV5J1T2_9ROSI</name>
<reference evidence="1 2" key="1">
    <citation type="journal article" date="2021" name="Commun. Biol.">
        <title>The genome of Shorea leprosula (Dipterocarpaceae) highlights the ecological relevance of drought in aseasonal tropical rainforests.</title>
        <authorList>
            <person name="Ng K.K.S."/>
            <person name="Kobayashi M.J."/>
            <person name="Fawcett J.A."/>
            <person name="Hatakeyama M."/>
            <person name="Paape T."/>
            <person name="Ng C.H."/>
            <person name="Ang C.C."/>
            <person name="Tnah L.H."/>
            <person name="Lee C.T."/>
            <person name="Nishiyama T."/>
            <person name="Sese J."/>
            <person name="O'Brien M.J."/>
            <person name="Copetti D."/>
            <person name="Mohd Noor M.I."/>
            <person name="Ong R.C."/>
            <person name="Putra M."/>
            <person name="Sireger I.Z."/>
            <person name="Indrioko S."/>
            <person name="Kosugi Y."/>
            <person name="Izuno A."/>
            <person name="Isagi Y."/>
            <person name="Lee S.L."/>
            <person name="Shimizu K.K."/>
        </authorList>
    </citation>
    <scope>NUCLEOTIDE SEQUENCE [LARGE SCALE GENOMIC DNA]</scope>
    <source>
        <strain evidence="1">214</strain>
    </source>
</reference>
<dbReference type="Proteomes" id="UP001054252">
    <property type="component" value="Unassembled WGS sequence"/>
</dbReference>
<protein>
    <submittedName>
        <fullName evidence="1">Uncharacterized protein</fullName>
    </submittedName>
</protein>
<dbReference type="AlphaFoldDB" id="A0AAV5J1T2"/>
<dbReference type="EMBL" id="BPVZ01000022">
    <property type="protein sequence ID" value="GKV04980.1"/>
    <property type="molecule type" value="Genomic_DNA"/>
</dbReference>
<accession>A0AAV5J1T2</accession>
<proteinExistence type="predicted"/>
<gene>
    <name evidence="1" type="ORF">SLEP1_g17054</name>
</gene>
<evidence type="ECO:0000313" key="2">
    <source>
        <dbReference type="Proteomes" id="UP001054252"/>
    </source>
</evidence>
<sequence>MVNSKKEKGKEGEKKKGWPLCLHWILSFRLNIEPGTLTPKPQLQTIPLSWSSTYNNRSVPGRLLCLANSQGPHLNRQLGLLNPSVKRFKLFPLPSDSDDCLNLAELGFGFHFTIAFKVVRFLHDCTCLAIQDHHHSKDLFFFVFIILLVRRAV</sequence>
<comment type="caution">
    <text evidence="1">The sequence shown here is derived from an EMBL/GenBank/DDBJ whole genome shotgun (WGS) entry which is preliminary data.</text>
</comment>
<evidence type="ECO:0000313" key="1">
    <source>
        <dbReference type="EMBL" id="GKV04980.1"/>
    </source>
</evidence>
<organism evidence="1 2">
    <name type="scientific">Rubroshorea leprosula</name>
    <dbReference type="NCBI Taxonomy" id="152421"/>
    <lineage>
        <taxon>Eukaryota</taxon>
        <taxon>Viridiplantae</taxon>
        <taxon>Streptophyta</taxon>
        <taxon>Embryophyta</taxon>
        <taxon>Tracheophyta</taxon>
        <taxon>Spermatophyta</taxon>
        <taxon>Magnoliopsida</taxon>
        <taxon>eudicotyledons</taxon>
        <taxon>Gunneridae</taxon>
        <taxon>Pentapetalae</taxon>
        <taxon>rosids</taxon>
        <taxon>malvids</taxon>
        <taxon>Malvales</taxon>
        <taxon>Dipterocarpaceae</taxon>
        <taxon>Rubroshorea</taxon>
    </lineage>
</organism>